<gene>
    <name evidence="2" type="ORF">NPX13_g7863</name>
</gene>
<feature type="region of interest" description="Disordered" evidence="1">
    <location>
        <begin position="111"/>
        <end position="135"/>
    </location>
</feature>
<feature type="region of interest" description="Disordered" evidence="1">
    <location>
        <begin position="31"/>
        <end position="50"/>
    </location>
</feature>
<feature type="compositionally biased region" description="Basic and acidic residues" evidence="1">
    <location>
        <begin position="119"/>
        <end position="131"/>
    </location>
</feature>
<evidence type="ECO:0000313" key="2">
    <source>
        <dbReference type="EMBL" id="KAJ3564389.1"/>
    </source>
</evidence>
<evidence type="ECO:0000256" key="1">
    <source>
        <dbReference type="SAM" id="MobiDB-lite"/>
    </source>
</evidence>
<proteinExistence type="predicted"/>
<dbReference type="Proteomes" id="UP001148614">
    <property type="component" value="Unassembled WGS sequence"/>
</dbReference>
<comment type="caution">
    <text evidence="2">The sequence shown here is derived from an EMBL/GenBank/DDBJ whole genome shotgun (WGS) entry which is preliminary data.</text>
</comment>
<dbReference type="PANTHER" id="PTHR38167">
    <property type="entry name" value="C2H2-TYPE DOMAIN-CONTAINING PROTEIN"/>
    <property type="match status" value="1"/>
</dbReference>
<dbReference type="OrthoDB" id="5422613at2759"/>
<dbReference type="AlphaFoldDB" id="A0A9W8TJ43"/>
<name>A0A9W8TJ43_9PEZI</name>
<dbReference type="EMBL" id="JANPWZ010001622">
    <property type="protein sequence ID" value="KAJ3564389.1"/>
    <property type="molecule type" value="Genomic_DNA"/>
</dbReference>
<dbReference type="PANTHER" id="PTHR38167:SF1">
    <property type="entry name" value="C2H2-TYPE DOMAIN-CONTAINING PROTEIN"/>
    <property type="match status" value="1"/>
</dbReference>
<sequence length="237" mass="26330">MDCHRAVPIPDFLSVRRPTMSYQSNGLRPVTIDLTSSSRSPSPLPPAPPDVLKIANAPEDVVRAVLIALCQDPRQKRKAMLHIEKLNKLKLSQSQNEGLKTGADIRILNESADQGGSDKGSKNPSHPDARKTNKRRAISEMAICEKCSEPFSEDTNSPEACWYHPGYMSWDDKSDFWADHDDDCHGDRDSKELMEEYPEGYIWSCCDQSGVTIGCTSGSHGGMYKKPYDQSSAGVIW</sequence>
<evidence type="ECO:0000313" key="3">
    <source>
        <dbReference type="Proteomes" id="UP001148614"/>
    </source>
</evidence>
<protein>
    <submittedName>
        <fullName evidence="2">Uncharacterized protein</fullName>
    </submittedName>
</protein>
<reference evidence="2" key="1">
    <citation type="submission" date="2022-07" db="EMBL/GenBank/DDBJ databases">
        <title>Genome Sequence of Xylaria arbuscula.</title>
        <authorList>
            <person name="Buettner E."/>
        </authorList>
    </citation>
    <scope>NUCLEOTIDE SEQUENCE</scope>
    <source>
        <strain evidence="2">VT107</strain>
    </source>
</reference>
<organism evidence="2 3">
    <name type="scientific">Xylaria arbuscula</name>
    <dbReference type="NCBI Taxonomy" id="114810"/>
    <lineage>
        <taxon>Eukaryota</taxon>
        <taxon>Fungi</taxon>
        <taxon>Dikarya</taxon>
        <taxon>Ascomycota</taxon>
        <taxon>Pezizomycotina</taxon>
        <taxon>Sordariomycetes</taxon>
        <taxon>Xylariomycetidae</taxon>
        <taxon>Xylariales</taxon>
        <taxon>Xylariaceae</taxon>
        <taxon>Xylaria</taxon>
    </lineage>
</organism>
<keyword evidence="3" id="KW-1185">Reference proteome</keyword>
<dbReference type="VEuPathDB" id="FungiDB:F4678DRAFT_416527"/>
<accession>A0A9W8TJ43</accession>